<feature type="transmembrane region" description="Helical" evidence="5">
    <location>
        <begin position="202"/>
        <end position="223"/>
    </location>
</feature>
<keyword evidence="2 5" id="KW-0812">Transmembrane</keyword>
<reference evidence="8" key="1">
    <citation type="journal article" date="2019" name="Int. J. Syst. Evol. Microbiol.">
        <title>The Global Catalogue of Microorganisms (GCM) 10K type strain sequencing project: providing services to taxonomists for standard genome sequencing and annotation.</title>
        <authorList>
            <consortium name="The Broad Institute Genomics Platform"/>
            <consortium name="The Broad Institute Genome Sequencing Center for Infectious Disease"/>
            <person name="Wu L."/>
            <person name="Ma J."/>
        </authorList>
    </citation>
    <scope>NUCLEOTIDE SEQUENCE [LARGE SCALE GENOMIC DNA]</scope>
    <source>
        <strain evidence="8">CGMCC 1.12791</strain>
    </source>
</reference>
<evidence type="ECO:0000256" key="1">
    <source>
        <dbReference type="ARBA" id="ARBA00004141"/>
    </source>
</evidence>
<evidence type="ECO:0000256" key="3">
    <source>
        <dbReference type="ARBA" id="ARBA00022989"/>
    </source>
</evidence>
<comment type="caution">
    <text evidence="7">The sequence shown here is derived from an EMBL/GenBank/DDBJ whole genome shotgun (WGS) entry which is preliminary data.</text>
</comment>
<evidence type="ECO:0000256" key="2">
    <source>
        <dbReference type="ARBA" id="ARBA00022692"/>
    </source>
</evidence>
<protein>
    <recommendedName>
        <fullName evidence="6">ABC-2 type transporter transmembrane domain-containing protein</fullName>
    </recommendedName>
</protein>
<evidence type="ECO:0000256" key="5">
    <source>
        <dbReference type="SAM" id="Phobius"/>
    </source>
</evidence>
<proteinExistence type="predicted"/>
<dbReference type="Gene3D" id="3.40.1710.10">
    <property type="entry name" value="abc type-2 transporter like domain"/>
    <property type="match status" value="1"/>
</dbReference>
<sequence length="391" mass="39437">MRQLLVLTGSDLLQRARDTSLFIFALVVPLALMSVFNLVFGSIEQLELEPVTVAVSAPADDDMAGVLVEVVRGLKGQAGLDVTVDEVDAGTARDRIDDGDAALALLVPDGFGQAARMGEPTSVEALRGDEAGIEADVVLSVVDGVLEQIGAGAVTARAGLAEGVPPQELADLVGAATSGGPAYTLEQGRASDEQLDYGSSLVAGQAGLFLLFTVGFGVSGLLLERENGTLARLRSMPIPGWVVVASKALVSFVLGVVATAVLLTVGGWLFGAEFGSLPAVAVLVMCASAAATSVMFLIVRVARTSEQAGIATSIVALVLGIGGGAFFPVSATGSLSALLDLNPVSALLRGLGTTSGGGGLGDIGVPVLVMLGFAVVMASVSRLVPDRGVLA</sequence>
<gene>
    <name evidence="7" type="ORF">GCM10011376_33830</name>
</gene>
<evidence type="ECO:0000259" key="6">
    <source>
        <dbReference type="Pfam" id="PF12698"/>
    </source>
</evidence>
<feature type="transmembrane region" description="Helical" evidence="5">
    <location>
        <begin position="244"/>
        <end position="270"/>
    </location>
</feature>
<dbReference type="EMBL" id="BNAD01000013">
    <property type="protein sequence ID" value="GHE18773.1"/>
    <property type="molecule type" value="Genomic_DNA"/>
</dbReference>
<dbReference type="Proteomes" id="UP000597341">
    <property type="component" value="Unassembled WGS sequence"/>
</dbReference>
<keyword evidence="4 5" id="KW-0472">Membrane</keyword>
<dbReference type="InterPro" id="IPR052902">
    <property type="entry name" value="ABC-2_transporter"/>
</dbReference>
<keyword evidence="3 5" id="KW-1133">Transmembrane helix</keyword>
<feature type="transmembrane region" description="Helical" evidence="5">
    <location>
        <begin position="363"/>
        <end position="384"/>
    </location>
</feature>
<dbReference type="InterPro" id="IPR013525">
    <property type="entry name" value="ABC2_TM"/>
</dbReference>
<organism evidence="7 8">
    <name type="scientific">Nocardioides flavus</name>
    <name type="common">ex Wang et al. 2016</name>
    <dbReference type="NCBI Taxonomy" id="2058780"/>
    <lineage>
        <taxon>Bacteria</taxon>
        <taxon>Bacillati</taxon>
        <taxon>Actinomycetota</taxon>
        <taxon>Actinomycetes</taxon>
        <taxon>Propionibacteriales</taxon>
        <taxon>Nocardioidaceae</taxon>
        <taxon>Nocardioides</taxon>
    </lineage>
</organism>
<evidence type="ECO:0000256" key="4">
    <source>
        <dbReference type="ARBA" id="ARBA00023136"/>
    </source>
</evidence>
<feature type="transmembrane region" description="Helical" evidence="5">
    <location>
        <begin position="21"/>
        <end position="40"/>
    </location>
</feature>
<feature type="domain" description="ABC-2 type transporter transmembrane" evidence="6">
    <location>
        <begin position="20"/>
        <end position="378"/>
    </location>
</feature>
<dbReference type="PANTHER" id="PTHR43027:SF1">
    <property type="entry name" value="DOXORUBICIN RESISTANCE ABC TRANSPORTER PERMEASE PROTEIN DRRC-RELATED"/>
    <property type="match status" value="1"/>
</dbReference>
<evidence type="ECO:0000313" key="8">
    <source>
        <dbReference type="Proteomes" id="UP000597341"/>
    </source>
</evidence>
<evidence type="ECO:0000313" key="7">
    <source>
        <dbReference type="EMBL" id="GHE18773.1"/>
    </source>
</evidence>
<feature type="transmembrane region" description="Helical" evidence="5">
    <location>
        <begin position="310"/>
        <end position="331"/>
    </location>
</feature>
<comment type="subcellular location">
    <subcellularLocation>
        <location evidence="1">Membrane</location>
        <topology evidence="1">Multi-pass membrane protein</topology>
    </subcellularLocation>
</comment>
<dbReference type="PANTHER" id="PTHR43027">
    <property type="entry name" value="DOXORUBICIN RESISTANCE ABC TRANSPORTER PERMEASE PROTEIN DRRC-RELATED"/>
    <property type="match status" value="1"/>
</dbReference>
<feature type="transmembrane region" description="Helical" evidence="5">
    <location>
        <begin position="276"/>
        <end position="298"/>
    </location>
</feature>
<dbReference type="RefSeq" id="WP_191280668.1">
    <property type="nucleotide sequence ID" value="NZ_BNAD01000013.1"/>
</dbReference>
<name>A0ABQ3HM83_9ACTN</name>
<dbReference type="Pfam" id="PF12698">
    <property type="entry name" value="ABC2_membrane_3"/>
    <property type="match status" value="1"/>
</dbReference>
<keyword evidence="8" id="KW-1185">Reference proteome</keyword>
<accession>A0ABQ3HM83</accession>